<proteinExistence type="predicted"/>
<evidence type="ECO:0000259" key="2">
    <source>
        <dbReference type="Pfam" id="PF05193"/>
    </source>
</evidence>
<reference evidence="3 4" key="1">
    <citation type="journal article" date="2015" name="Genome Announc.">
        <title>Expanding the biotechnology potential of lactobacilli through comparative genomics of 213 strains and associated genera.</title>
        <authorList>
            <person name="Sun Z."/>
            <person name="Harris H.M."/>
            <person name="McCann A."/>
            <person name="Guo C."/>
            <person name="Argimon S."/>
            <person name="Zhang W."/>
            <person name="Yang X."/>
            <person name="Jeffery I.B."/>
            <person name="Cooney J.C."/>
            <person name="Kagawa T.F."/>
            <person name="Liu W."/>
            <person name="Song Y."/>
            <person name="Salvetti E."/>
            <person name="Wrobel A."/>
            <person name="Rasinkangas P."/>
            <person name="Parkhill J."/>
            <person name="Rea M.C."/>
            <person name="O'Sullivan O."/>
            <person name="Ritari J."/>
            <person name="Douillard F.P."/>
            <person name="Paul Ross R."/>
            <person name="Yang R."/>
            <person name="Briner A.E."/>
            <person name="Felis G.E."/>
            <person name="de Vos W.M."/>
            <person name="Barrangou R."/>
            <person name="Klaenhammer T.R."/>
            <person name="Caufield P.W."/>
            <person name="Cui Y."/>
            <person name="Zhang H."/>
            <person name="O'Toole P.W."/>
        </authorList>
    </citation>
    <scope>NUCLEOTIDE SEQUENCE [LARGE SCALE GENOMIC DNA]</scope>
    <source>
        <strain evidence="3 4">LMG 26013</strain>
    </source>
</reference>
<name>A0A0R2M1X2_9LACO</name>
<dbReference type="STRING" id="942150.IV64_GL001383"/>
<comment type="caution">
    <text evidence="3">The sequence shown here is derived from an EMBL/GenBank/DDBJ whole genome shotgun (WGS) entry which is preliminary data.</text>
</comment>
<dbReference type="Gene3D" id="3.30.830.10">
    <property type="entry name" value="Metalloenzyme, LuxS/M16 peptidase-like"/>
    <property type="match status" value="2"/>
</dbReference>
<evidence type="ECO:0000313" key="4">
    <source>
        <dbReference type="Proteomes" id="UP000051783"/>
    </source>
</evidence>
<evidence type="ECO:0000313" key="3">
    <source>
        <dbReference type="EMBL" id="KRO07462.1"/>
    </source>
</evidence>
<dbReference type="SUPFAM" id="SSF63411">
    <property type="entry name" value="LuxS/MPP-like metallohydrolase"/>
    <property type="match status" value="2"/>
</dbReference>
<dbReference type="Proteomes" id="UP000051783">
    <property type="component" value="Unassembled WGS sequence"/>
</dbReference>
<sequence>MQVKKYEQFNETCYQTKLPNGLTVTMLPKAGFHKTYATFTTNYGSIDNTFVPAGSDELHRFPDGIAHFLEHKMFEKADHDAFQTFGEYGASANAFTSFTKTSYLFSATRNLKENLETLLDFVQDPYFTAQTVDKEKGIIGQEIEMYDDDPSWRLYFGMIGNLYPNHPLQYDIAGTTQSIAKITAEDLYAAYKTFYHPENMTLFVVGKLDPDEVLGWIEANQANKTFASFKPIERKIPATAEDGHDIIPYRVIDMPVNRAKSIVGVKGLTPIESGMPALKYRAAVNVLLEMLFGDTSKNYLRLYDEGVIDDTFGYDFELQNGFNFLTFSGESDDPAKFDAAIIEVIEHWQDAVDDQSELLALVKKEMIGRIVFMANSLEAIANRYDQQLFGSVTLFDEPDVINQLTLADVQAVAGQLLKSQAISEYQIRPQPEELKKSEN</sequence>
<dbReference type="PATRIC" id="fig|942150.3.peg.1426"/>
<dbReference type="InterPro" id="IPR050361">
    <property type="entry name" value="MPP/UQCRC_Complex"/>
</dbReference>
<feature type="domain" description="Peptidase M16 C-terminal" evidence="2">
    <location>
        <begin position="181"/>
        <end position="354"/>
    </location>
</feature>
<organism evidence="3 4">
    <name type="scientific">Lactiplantibacillus xiangfangensis</name>
    <dbReference type="NCBI Taxonomy" id="942150"/>
    <lineage>
        <taxon>Bacteria</taxon>
        <taxon>Bacillati</taxon>
        <taxon>Bacillota</taxon>
        <taxon>Bacilli</taxon>
        <taxon>Lactobacillales</taxon>
        <taxon>Lactobacillaceae</taxon>
        <taxon>Lactiplantibacillus</taxon>
    </lineage>
</organism>
<accession>A0A0R2M1X2</accession>
<dbReference type="InterPro" id="IPR007863">
    <property type="entry name" value="Peptidase_M16_C"/>
</dbReference>
<protein>
    <submittedName>
        <fullName evidence="3">Zinc-dependent proteinase</fullName>
    </submittedName>
</protein>
<dbReference type="InterPro" id="IPR011765">
    <property type="entry name" value="Pept_M16_N"/>
</dbReference>
<dbReference type="OrthoDB" id="9811314at2"/>
<dbReference type="InterPro" id="IPR011249">
    <property type="entry name" value="Metalloenz_LuxS/M16"/>
</dbReference>
<keyword evidence="4" id="KW-1185">Reference proteome</keyword>
<dbReference type="Pfam" id="PF00675">
    <property type="entry name" value="Peptidase_M16"/>
    <property type="match status" value="1"/>
</dbReference>
<dbReference type="Pfam" id="PF05193">
    <property type="entry name" value="Peptidase_M16_C"/>
    <property type="match status" value="1"/>
</dbReference>
<dbReference type="GO" id="GO:0046872">
    <property type="term" value="F:metal ion binding"/>
    <property type="evidence" value="ECO:0007669"/>
    <property type="project" value="InterPro"/>
</dbReference>
<evidence type="ECO:0000259" key="1">
    <source>
        <dbReference type="Pfam" id="PF00675"/>
    </source>
</evidence>
<dbReference type="PANTHER" id="PTHR11851">
    <property type="entry name" value="METALLOPROTEASE"/>
    <property type="match status" value="1"/>
</dbReference>
<dbReference type="EMBL" id="JQCL01000103">
    <property type="protein sequence ID" value="KRO07462.1"/>
    <property type="molecule type" value="Genomic_DNA"/>
</dbReference>
<dbReference type="PANTHER" id="PTHR11851:SF134">
    <property type="entry name" value="ZINC-DEPENDENT PROTEASE"/>
    <property type="match status" value="1"/>
</dbReference>
<dbReference type="AlphaFoldDB" id="A0A0R2M1X2"/>
<dbReference type="RefSeq" id="WP_057707641.1">
    <property type="nucleotide sequence ID" value="NZ_JQCL01000103.1"/>
</dbReference>
<feature type="domain" description="Peptidase M16 N-terminal" evidence="1">
    <location>
        <begin position="51"/>
        <end position="174"/>
    </location>
</feature>
<dbReference type="NCBIfam" id="NF047421">
    <property type="entry name" value="YfmH_fam"/>
    <property type="match status" value="1"/>
</dbReference>
<gene>
    <name evidence="3" type="ORF">IV64_GL001383</name>
</gene>